<comment type="caution">
    <text evidence="4">The sequence shown here is derived from an EMBL/GenBank/DDBJ whole genome shotgun (WGS) entry which is preliminary data.</text>
</comment>
<evidence type="ECO:0000313" key="4">
    <source>
        <dbReference type="EMBL" id="MFD2205643.1"/>
    </source>
</evidence>
<comment type="similarity">
    <text evidence="1 3">Belongs to the DapA family.</text>
</comment>
<evidence type="ECO:0000256" key="2">
    <source>
        <dbReference type="ARBA" id="ARBA00023239"/>
    </source>
</evidence>
<dbReference type="PIRSF" id="PIRSF001365">
    <property type="entry name" value="DHDPS"/>
    <property type="match status" value="1"/>
</dbReference>
<accession>A0ABW5BHS0</accession>
<dbReference type="PANTHER" id="PTHR12128:SF66">
    <property type="entry name" value="4-HYDROXY-2-OXOGLUTARATE ALDOLASE, MITOCHONDRIAL"/>
    <property type="match status" value="1"/>
</dbReference>
<dbReference type="Gene3D" id="3.20.20.70">
    <property type="entry name" value="Aldolase class I"/>
    <property type="match status" value="1"/>
</dbReference>
<evidence type="ECO:0000256" key="3">
    <source>
        <dbReference type="PIRNR" id="PIRNR001365"/>
    </source>
</evidence>
<proteinExistence type="inferred from homology"/>
<dbReference type="PRINTS" id="PR00146">
    <property type="entry name" value="DHPICSNTHASE"/>
</dbReference>
<dbReference type="CDD" id="cd00408">
    <property type="entry name" value="DHDPS-like"/>
    <property type="match status" value="1"/>
</dbReference>
<evidence type="ECO:0000313" key="5">
    <source>
        <dbReference type="Proteomes" id="UP001597294"/>
    </source>
</evidence>
<protein>
    <submittedName>
        <fullName evidence="4">Dihydrodipicolinate synthase family protein</fullName>
    </submittedName>
</protein>
<dbReference type="PANTHER" id="PTHR12128">
    <property type="entry name" value="DIHYDRODIPICOLINATE SYNTHASE"/>
    <property type="match status" value="1"/>
</dbReference>
<dbReference type="SMART" id="SM01130">
    <property type="entry name" value="DHDPS"/>
    <property type="match status" value="1"/>
</dbReference>
<keyword evidence="2 3" id="KW-0456">Lyase</keyword>
<sequence length="301" mass="32234">MTLFHGLSAFPITPTDTQGRVDTTTLCHLLDRLAKAKVNSIGLLGSTGGYVYLTRTERQRAIKAAVDFLGGHTPIIVGIGALRTDEAQNLARDARDGGADGLLLAPVSYAPLTQEEVYQHFVAVAGATDLPLCIYNNPGATHFTFSLALLERLSKITNIAAAKMPLPKDDAFESDLARLHQNTQDGFTIGYSGDWGCAAGLLAGASTWYSVVGGLFPVPTMKLAKAAQAGNVDEAQRIDSFFQPLWTLFKEFGSVRVVYAAVNILSLSDASPHLPILPLRPADQQRVAMAIQALDRLGPDE</sequence>
<gene>
    <name evidence="4" type="ORF">ACFSKO_08480</name>
</gene>
<evidence type="ECO:0000256" key="1">
    <source>
        <dbReference type="ARBA" id="ARBA00007592"/>
    </source>
</evidence>
<dbReference type="Pfam" id="PF00701">
    <property type="entry name" value="DHDPS"/>
    <property type="match status" value="1"/>
</dbReference>
<name>A0ABW5BHS0_9PROT</name>
<keyword evidence="5" id="KW-1185">Reference proteome</keyword>
<dbReference type="InterPro" id="IPR002220">
    <property type="entry name" value="DapA-like"/>
</dbReference>
<reference evidence="5" key="1">
    <citation type="journal article" date="2019" name="Int. J. Syst. Evol. Microbiol.">
        <title>The Global Catalogue of Microorganisms (GCM) 10K type strain sequencing project: providing services to taxonomists for standard genome sequencing and annotation.</title>
        <authorList>
            <consortium name="The Broad Institute Genomics Platform"/>
            <consortium name="The Broad Institute Genome Sequencing Center for Infectious Disease"/>
            <person name="Wu L."/>
            <person name="Ma J."/>
        </authorList>
    </citation>
    <scope>NUCLEOTIDE SEQUENCE [LARGE SCALE GENOMIC DNA]</scope>
    <source>
        <strain evidence="5">CGMCC 4.7192</strain>
    </source>
</reference>
<dbReference type="RefSeq" id="WP_380250451.1">
    <property type="nucleotide sequence ID" value="NZ_JBHUII010000004.1"/>
</dbReference>
<dbReference type="InterPro" id="IPR013785">
    <property type="entry name" value="Aldolase_TIM"/>
</dbReference>
<dbReference type="EMBL" id="JBHUII010000004">
    <property type="protein sequence ID" value="MFD2205643.1"/>
    <property type="molecule type" value="Genomic_DNA"/>
</dbReference>
<dbReference type="SUPFAM" id="SSF51569">
    <property type="entry name" value="Aldolase"/>
    <property type="match status" value="1"/>
</dbReference>
<organism evidence="4 5">
    <name type="scientific">Kiloniella antarctica</name>
    <dbReference type="NCBI Taxonomy" id="1550907"/>
    <lineage>
        <taxon>Bacteria</taxon>
        <taxon>Pseudomonadati</taxon>
        <taxon>Pseudomonadota</taxon>
        <taxon>Alphaproteobacteria</taxon>
        <taxon>Rhodospirillales</taxon>
        <taxon>Kiloniellaceae</taxon>
        <taxon>Kiloniella</taxon>
    </lineage>
</organism>
<dbReference type="Proteomes" id="UP001597294">
    <property type="component" value="Unassembled WGS sequence"/>
</dbReference>